<feature type="region of interest" description="Disordered" evidence="1">
    <location>
        <begin position="100"/>
        <end position="123"/>
    </location>
</feature>
<gene>
    <name evidence="2" type="ORF">pAF22_p18</name>
</gene>
<name>I6SK05_LACLC</name>
<dbReference type="RefSeq" id="WP_015062899.1">
    <property type="nucleotide sequence ID" value="NC_019351.1"/>
</dbReference>
<dbReference type="EMBL" id="JQ821357">
    <property type="protein sequence ID" value="AFM72793.1"/>
    <property type="molecule type" value="Genomic_DNA"/>
</dbReference>
<sequence>MKTKKHVTYGLFIVILGLFTLTACGGKSIQDDLKSHDWTLERQNSQERPTAHFTDTKMTLSEFGVNITTDYEISKDEISFTVKKDDKTDTQKFEIKKEKDTYKLSPNNESAKKDSGEMTLIPK</sequence>
<organism evidence="2">
    <name type="scientific">Lactococcus lactis subsp. cremoris</name>
    <name type="common">Streptococcus cremoris</name>
    <dbReference type="NCBI Taxonomy" id="1359"/>
    <lineage>
        <taxon>Bacteria</taxon>
        <taxon>Bacillati</taxon>
        <taxon>Bacillota</taxon>
        <taxon>Bacilli</taxon>
        <taxon>Lactobacillales</taxon>
        <taxon>Streptococcaceae</taxon>
        <taxon>Lactococcus</taxon>
    </lineage>
</organism>
<evidence type="ECO:0000256" key="1">
    <source>
        <dbReference type="SAM" id="MobiDB-lite"/>
    </source>
</evidence>
<geneLocation type="plasmid" evidence="2">
    <name>pAF22</name>
</geneLocation>
<accession>I6SK05</accession>
<reference evidence="2" key="1">
    <citation type="journal article" date="2012" name="J. Dairy Sci.">
        <title>Novel conjugative plasmids from the natural isolate Lactococcus lactis subspecies cremoris DPC3758: A repository of genes for the potential improvement of dairy starters.</title>
        <authorList>
            <person name="Fallico V."/>
            <person name="Ross R.P."/>
            <person name="Fitzgerald G.F."/>
            <person name="McAuliffe O."/>
        </authorList>
    </citation>
    <scope>NUCLEOTIDE SEQUENCE</scope>
    <source>
        <strain evidence="2">DPC3758</strain>
        <plasmid evidence="2">pAF22</plasmid>
    </source>
</reference>
<evidence type="ECO:0000313" key="2">
    <source>
        <dbReference type="EMBL" id="AFM72793.1"/>
    </source>
</evidence>
<protein>
    <submittedName>
        <fullName evidence="2">Uncharacterized protein</fullName>
    </submittedName>
</protein>
<proteinExistence type="predicted"/>
<dbReference type="PROSITE" id="PS51257">
    <property type="entry name" value="PROKAR_LIPOPROTEIN"/>
    <property type="match status" value="1"/>
</dbReference>
<dbReference type="AlphaFoldDB" id="I6SK05"/>
<keyword evidence="2" id="KW-0614">Plasmid</keyword>